<dbReference type="Proteomes" id="UP000460272">
    <property type="component" value="Unassembled WGS sequence"/>
</dbReference>
<name>A0A6P2BPT9_9ACTN</name>
<comment type="caution">
    <text evidence="1">The sequence shown here is derived from an EMBL/GenBank/DDBJ whole genome shotgun (WGS) entry which is preliminary data.</text>
</comment>
<dbReference type="Pfam" id="PF03803">
    <property type="entry name" value="Scramblase"/>
    <property type="match status" value="1"/>
</dbReference>
<reference evidence="1 2" key="1">
    <citation type="submission" date="2018-11" db="EMBL/GenBank/DDBJ databases">
        <title>Trebonia kvetii gen.nov., sp.nov., a novel acidophilic actinobacterium, and proposal of the new actinobacterial family Treboniaceae fam. nov.</title>
        <authorList>
            <person name="Rapoport D."/>
            <person name="Sagova-Mareckova M."/>
            <person name="Sedlacek I."/>
            <person name="Provaznik J."/>
            <person name="Kralova S."/>
            <person name="Pavlinic D."/>
            <person name="Benes V."/>
            <person name="Kopecky J."/>
        </authorList>
    </citation>
    <scope>NUCLEOTIDE SEQUENCE [LARGE SCALE GENOMIC DNA]</scope>
    <source>
        <strain evidence="1 2">15Tr583</strain>
    </source>
</reference>
<evidence type="ECO:0008006" key="3">
    <source>
        <dbReference type="Google" id="ProtNLM"/>
    </source>
</evidence>
<dbReference type="AlphaFoldDB" id="A0A6P2BPT9"/>
<dbReference type="OrthoDB" id="3468573at2"/>
<protein>
    <recommendedName>
        <fullName evidence="3">Scramblase</fullName>
    </recommendedName>
</protein>
<keyword evidence="2" id="KW-1185">Reference proteome</keyword>
<proteinExistence type="predicted"/>
<dbReference type="GO" id="GO:0017128">
    <property type="term" value="F:phospholipid scramblase activity"/>
    <property type="evidence" value="ECO:0007669"/>
    <property type="project" value="InterPro"/>
</dbReference>
<dbReference type="EMBL" id="RPFW01000007">
    <property type="protein sequence ID" value="TVZ01042.1"/>
    <property type="molecule type" value="Genomic_DNA"/>
</dbReference>
<organism evidence="1 2">
    <name type="scientific">Trebonia kvetii</name>
    <dbReference type="NCBI Taxonomy" id="2480626"/>
    <lineage>
        <taxon>Bacteria</taxon>
        <taxon>Bacillati</taxon>
        <taxon>Actinomycetota</taxon>
        <taxon>Actinomycetes</taxon>
        <taxon>Streptosporangiales</taxon>
        <taxon>Treboniaceae</taxon>
        <taxon>Trebonia</taxon>
    </lineage>
</organism>
<evidence type="ECO:0000313" key="1">
    <source>
        <dbReference type="EMBL" id="TVZ01042.1"/>
    </source>
</evidence>
<accession>A0A6P2BPT9</accession>
<sequence>MEDPFAVKELRIRQPAKMMPGRAHYDIFDSSRKLLAVVSETSPRSMLQTMADLVPKTRSLAVRSASGEPMLTMVKSDNDWLAVVTDPDGQLVGQIQIGGTRRHYTLLDAAGEVTGQVVGDLAVRQFTIAGPDGERYARLVKTWAGLGKELLTSSDHYTITFIGPVPPQVRPVIVMVPIVLDMTRHGPY</sequence>
<evidence type="ECO:0000313" key="2">
    <source>
        <dbReference type="Proteomes" id="UP000460272"/>
    </source>
</evidence>
<gene>
    <name evidence="1" type="ORF">EAS64_32550</name>
</gene>
<dbReference type="RefSeq" id="WP_145859306.1">
    <property type="nucleotide sequence ID" value="NZ_RPFW01000007.1"/>
</dbReference>
<dbReference type="InterPro" id="IPR005552">
    <property type="entry name" value="Scramblase"/>
</dbReference>